<accession>A0A4D6LWY2</accession>
<name>A0A4D6LWY2_VIGUN</name>
<organism evidence="1 2">
    <name type="scientific">Vigna unguiculata</name>
    <name type="common">Cowpea</name>
    <dbReference type="NCBI Taxonomy" id="3917"/>
    <lineage>
        <taxon>Eukaryota</taxon>
        <taxon>Viridiplantae</taxon>
        <taxon>Streptophyta</taxon>
        <taxon>Embryophyta</taxon>
        <taxon>Tracheophyta</taxon>
        <taxon>Spermatophyta</taxon>
        <taxon>Magnoliopsida</taxon>
        <taxon>eudicotyledons</taxon>
        <taxon>Gunneridae</taxon>
        <taxon>Pentapetalae</taxon>
        <taxon>rosids</taxon>
        <taxon>fabids</taxon>
        <taxon>Fabales</taxon>
        <taxon>Fabaceae</taxon>
        <taxon>Papilionoideae</taxon>
        <taxon>50 kb inversion clade</taxon>
        <taxon>NPAAA clade</taxon>
        <taxon>indigoferoid/millettioid clade</taxon>
        <taxon>Phaseoleae</taxon>
        <taxon>Vigna</taxon>
    </lineage>
</organism>
<reference evidence="1 2" key="1">
    <citation type="submission" date="2019-04" db="EMBL/GenBank/DDBJ databases">
        <title>An improved genome assembly and genetic linkage map for asparagus bean, Vigna unguiculata ssp. sesquipedialis.</title>
        <authorList>
            <person name="Xia Q."/>
            <person name="Zhang R."/>
            <person name="Dong Y."/>
        </authorList>
    </citation>
    <scope>NUCLEOTIDE SEQUENCE [LARGE SCALE GENOMIC DNA]</scope>
    <source>
        <tissue evidence="1">Leaf</tissue>
    </source>
</reference>
<evidence type="ECO:0000313" key="1">
    <source>
        <dbReference type="EMBL" id="QCD93187.1"/>
    </source>
</evidence>
<protein>
    <submittedName>
        <fullName evidence="1">Uncharacterized protein</fullName>
    </submittedName>
</protein>
<dbReference type="EMBL" id="CP039349">
    <property type="protein sequence ID" value="QCD93187.1"/>
    <property type="molecule type" value="Genomic_DNA"/>
</dbReference>
<sequence length="64" mass="7145">MEMARWRGGYAKLLERRLENTEKMVAPLDGSSWLRWLLCARGGVLVRRGCGAAVGVNEEVRRGG</sequence>
<dbReference type="Proteomes" id="UP000501690">
    <property type="component" value="Linkage Group LG5"/>
</dbReference>
<evidence type="ECO:0000313" key="2">
    <source>
        <dbReference type="Proteomes" id="UP000501690"/>
    </source>
</evidence>
<dbReference type="AlphaFoldDB" id="A0A4D6LWY2"/>
<proteinExistence type="predicted"/>
<keyword evidence="2" id="KW-1185">Reference proteome</keyword>
<gene>
    <name evidence="1" type="ORF">DEO72_LG5g1259</name>
</gene>